<dbReference type="Proteomes" id="UP000274139">
    <property type="component" value="Unassembled WGS sequence"/>
</dbReference>
<evidence type="ECO:0000256" key="1">
    <source>
        <dbReference type="SAM" id="Phobius"/>
    </source>
</evidence>
<feature type="transmembrane region" description="Helical" evidence="1">
    <location>
        <begin position="9"/>
        <end position="27"/>
    </location>
</feature>
<protein>
    <submittedName>
        <fullName evidence="2">Uncharacterized protein</fullName>
    </submittedName>
</protein>
<comment type="caution">
    <text evidence="2">The sequence shown here is derived from an EMBL/GenBank/DDBJ whole genome shotgun (WGS) entry which is preliminary data.</text>
</comment>
<accession>A0A454JL77</accession>
<evidence type="ECO:0000313" key="3">
    <source>
        <dbReference type="Proteomes" id="UP000274139"/>
    </source>
</evidence>
<keyword evidence="1" id="KW-1133">Transmembrane helix</keyword>
<organism evidence="2 3">
    <name type="scientific">Aquitalea palustris</name>
    <dbReference type="NCBI Taxonomy" id="2480983"/>
    <lineage>
        <taxon>Bacteria</taxon>
        <taxon>Pseudomonadati</taxon>
        <taxon>Pseudomonadota</taxon>
        <taxon>Betaproteobacteria</taxon>
        <taxon>Neisseriales</taxon>
        <taxon>Chromobacteriaceae</taxon>
        <taxon>Aquitalea</taxon>
    </lineage>
</organism>
<proteinExistence type="predicted"/>
<sequence>MSSRTQTQAVLCFGLFVVIDLFALFMPRVHLGFLGLLLTPFIGGFFTFVGVAIGDAICRAMRPDLLLGSSSVELFKAKVFWRIGPQAIGWFCGFIAYQSVMRNVFGIYA</sequence>
<keyword evidence="1" id="KW-0812">Transmembrane</keyword>
<keyword evidence="3" id="KW-1185">Reference proteome</keyword>
<dbReference type="EMBL" id="RFAR01000018">
    <property type="protein sequence ID" value="RMD00164.1"/>
    <property type="molecule type" value="Genomic_DNA"/>
</dbReference>
<feature type="transmembrane region" description="Helical" evidence="1">
    <location>
        <begin position="79"/>
        <end position="100"/>
    </location>
</feature>
<feature type="transmembrane region" description="Helical" evidence="1">
    <location>
        <begin position="33"/>
        <end position="58"/>
    </location>
</feature>
<keyword evidence="1" id="KW-0472">Membrane</keyword>
<name>A0A454JL77_9NEIS</name>
<evidence type="ECO:0000313" key="2">
    <source>
        <dbReference type="EMBL" id="RMD00164.1"/>
    </source>
</evidence>
<reference evidence="2 3" key="1">
    <citation type="submission" date="2018-10" db="EMBL/GenBank/DDBJ databases">
        <title>Draft genome sequence of Aquitalea MWU14-2217 isolated from a wild cranberry bog in Provincetown, Massachusetts.</title>
        <authorList>
            <person name="Ebadzadsahrai G."/>
            <person name="Soby S."/>
        </authorList>
    </citation>
    <scope>NUCLEOTIDE SEQUENCE [LARGE SCALE GENOMIC DNA]</scope>
    <source>
        <strain evidence="2 3">MWU14-2217</strain>
    </source>
</reference>
<gene>
    <name evidence="2" type="ORF">EAY64_05420</name>
</gene>
<dbReference type="AlphaFoldDB" id="A0A454JL77"/>